<evidence type="ECO:0000313" key="2">
    <source>
        <dbReference type="Proteomes" id="UP001218188"/>
    </source>
</evidence>
<dbReference type="AlphaFoldDB" id="A0AAD6WU49"/>
<sequence length="330" mass="36784">MANNTVIPSTKISIIPERNRGKPWFDDGNVILMSNDRFEPMAFRVYKGMVAQHSPMLRAKLENGVTDVVYGCPAVQMDDCTAADLCNFLTFVHGCERSLQLNSKHDFATLIGVLRIATKYKADALRKRALRPLERIYPPELSEWDDNFESHSMIWHLDPVAVINVARELSALSILPAAMAFLANSTLAQEAFGASILQTQPLRFAPGLLSGFDLKGFTLMKEYNHTSISKTLHFIREQAKERHGSCQRLDGCATKFTAAFIALCVAAATSEGPAGYPSFVITVQGVLQREEFCGSCQDRVELGLQRRRRAWWRGLPGALGFSGWDDARLR</sequence>
<dbReference type="InterPro" id="IPR011333">
    <property type="entry name" value="SKP1/BTB/POZ_sf"/>
</dbReference>
<comment type="caution">
    <text evidence="1">The sequence shown here is derived from an EMBL/GenBank/DDBJ whole genome shotgun (WGS) entry which is preliminary data.</text>
</comment>
<protein>
    <recommendedName>
        <fullName evidence="3">BTB domain-containing protein</fullName>
    </recommendedName>
</protein>
<proteinExistence type="predicted"/>
<gene>
    <name evidence="1" type="ORF">C8F04DRAFT_1269285</name>
</gene>
<dbReference type="Proteomes" id="UP001218188">
    <property type="component" value="Unassembled WGS sequence"/>
</dbReference>
<accession>A0AAD6WU49</accession>
<evidence type="ECO:0008006" key="3">
    <source>
        <dbReference type="Google" id="ProtNLM"/>
    </source>
</evidence>
<organism evidence="1 2">
    <name type="scientific">Mycena alexandri</name>
    <dbReference type="NCBI Taxonomy" id="1745969"/>
    <lineage>
        <taxon>Eukaryota</taxon>
        <taxon>Fungi</taxon>
        <taxon>Dikarya</taxon>
        <taxon>Basidiomycota</taxon>
        <taxon>Agaricomycotina</taxon>
        <taxon>Agaricomycetes</taxon>
        <taxon>Agaricomycetidae</taxon>
        <taxon>Agaricales</taxon>
        <taxon>Marasmiineae</taxon>
        <taxon>Mycenaceae</taxon>
        <taxon>Mycena</taxon>
    </lineage>
</organism>
<evidence type="ECO:0000313" key="1">
    <source>
        <dbReference type="EMBL" id="KAJ7025402.1"/>
    </source>
</evidence>
<dbReference type="EMBL" id="JARJCM010000154">
    <property type="protein sequence ID" value="KAJ7025402.1"/>
    <property type="molecule type" value="Genomic_DNA"/>
</dbReference>
<name>A0AAD6WU49_9AGAR</name>
<keyword evidence="2" id="KW-1185">Reference proteome</keyword>
<reference evidence="1" key="1">
    <citation type="submission" date="2023-03" db="EMBL/GenBank/DDBJ databases">
        <title>Massive genome expansion in bonnet fungi (Mycena s.s.) driven by repeated elements and novel gene families across ecological guilds.</title>
        <authorList>
            <consortium name="Lawrence Berkeley National Laboratory"/>
            <person name="Harder C.B."/>
            <person name="Miyauchi S."/>
            <person name="Viragh M."/>
            <person name="Kuo A."/>
            <person name="Thoen E."/>
            <person name="Andreopoulos B."/>
            <person name="Lu D."/>
            <person name="Skrede I."/>
            <person name="Drula E."/>
            <person name="Henrissat B."/>
            <person name="Morin E."/>
            <person name="Kohler A."/>
            <person name="Barry K."/>
            <person name="LaButti K."/>
            <person name="Morin E."/>
            <person name="Salamov A."/>
            <person name="Lipzen A."/>
            <person name="Mereny Z."/>
            <person name="Hegedus B."/>
            <person name="Baldrian P."/>
            <person name="Stursova M."/>
            <person name="Weitz H."/>
            <person name="Taylor A."/>
            <person name="Grigoriev I.V."/>
            <person name="Nagy L.G."/>
            <person name="Martin F."/>
            <person name="Kauserud H."/>
        </authorList>
    </citation>
    <scope>NUCLEOTIDE SEQUENCE</scope>
    <source>
        <strain evidence="1">CBHHK200</strain>
    </source>
</reference>
<dbReference type="Gene3D" id="3.30.710.10">
    <property type="entry name" value="Potassium Channel Kv1.1, Chain A"/>
    <property type="match status" value="1"/>
</dbReference>